<keyword evidence="2" id="KW-1185">Reference proteome</keyword>
<reference evidence="1" key="2">
    <citation type="submission" date="2022-01" db="EMBL/GenBank/DDBJ databases">
        <authorList>
            <person name="Yamashiro T."/>
            <person name="Shiraishi A."/>
            <person name="Satake H."/>
            <person name="Nakayama K."/>
        </authorList>
    </citation>
    <scope>NUCLEOTIDE SEQUENCE</scope>
</reference>
<sequence length="105" mass="11320">MMPESIANSETLSSVQFGCPRAIIMDRGTLFSAMTNSQKSCRNMESLTVSLPRIILKQVGKSRSSVAKLPTDCPDCEGSRILGLSIDSLRASNPQLHLGNPISLI</sequence>
<dbReference type="EMBL" id="BQNB010010718">
    <property type="protein sequence ID" value="GJS81045.1"/>
    <property type="molecule type" value="Genomic_DNA"/>
</dbReference>
<protein>
    <submittedName>
        <fullName evidence="1">Uncharacterized protein</fullName>
    </submittedName>
</protein>
<evidence type="ECO:0000313" key="2">
    <source>
        <dbReference type="Proteomes" id="UP001151760"/>
    </source>
</evidence>
<evidence type="ECO:0000313" key="1">
    <source>
        <dbReference type="EMBL" id="GJS81045.1"/>
    </source>
</evidence>
<comment type="caution">
    <text evidence="1">The sequence shown here is derived from an EMBL/GenBank/DDBJ whole genome shotgun (WGS) entry which is preliminary data.</text>
</comment>
<gene>
    <name evidence="1" type="ORF">Tco_0747586</name>
</gene>
<reference evidence="1" key="1">
    <citation type="journal article" date="2022" name="Int. J. Mol. Sci.">
        <title>Draft Genome of Tanacetum Coccineum: Genomic Comparison of Closely Related Tanacetum-Family Plants.</title>
        <authorList>
            <person name="Yamashiro T."/>
            <person name="Shiraishi A."/>
            <person name="Nakayama K."/>
            <person name="Satake H."/>
        </authorList>
    </citation>
    <scope>NUCLEOTIDE SEQUENCE</scope>
</reference>
<name>A0ABQ4YTG1_9ASTR</name>
<organism evidence="1 2">
    <name type="scientific">Tanacetum coccineum</name>
    <dbReference type="NCBI Taxonomy" id="301880"/>
    <lineage>
        <taxon>Eukaryota</taxon>
        <taxon>Viridiplantae</taxon>
        <taxon>Streptophyta</taxon>
        <taxon>Embryophyta</taxon>
        <taxon>Tracheophyta</taxon>
        <taxon>Spermatophyta</taxon>
        <taxon>Magnoliopsida</taxon>
        <taxon>eudicotyledons</taxon>
        <taxon>Gunneridae</taxon>
        <taxon>Pentapetalae</taxon>
        <taxon>asterids</taxon>
        <taxon>campanulids</taxon>
        <taxon>Asterales</taxon>
        <taxon>Asteraceae</taxon>
        <taxon>Asteroideae</taxon>
        <taxon>Anthemideae</taxon>
        <taxon>Anthemidinae</taxon>
        <taxon>Tanacetum</taxon>
    </lineage>
</organism>
<proteinExistence type="predicted"/>
<accession>A0ABQ4YTG1</accession>
<dbReference type="Proteomes" id="UP001151760">
    <property type="component" value="Unassembled WGS sequence"/>
</dbReference>